<sequence>MEDASNLSKRLQQCMPLSKIIHLNLETDLKKCSHQVIMHTSMQLTVDDKLIEVVIK</sequence>
<dbReference type="EMBL" id="BK014980">
    <property type="protein sequence ID" value="DAD85353.1"/>
    <property type="molecule type" value="Genomic_DNA"/>
</dbReference>
<accession>A0A8S5MSQ6</accession>
<name>A0A8S5MSQ6_9CAUD</name>
<evidence type="ECO:0000313" key="1">
    <source>
        <dbReference type="EMBL" id="DAD85353.1"/>
    </source>
</evidence>
<protein>
    <submittedName>
        <fullName evidence="1">Uncharacterized protein</fullName>
    </submittedName>
</protein>
<reference evidence="1" key="1">
    <citation type="journal article" date="2021" name="Proc. Natl. Acad. Sci. U.S.A.">
        <title>A Catalog of Tens of Thousands of Viruses from Human Metagenomes Reveals Hidden Associations with Chronic Diseases.</title>
        <authorList>
            <person name="Tisza M.J."/>
            <person name="Buck C.B."/>
        </authorList>
    </citation>
    <scope>NUCLEOTIDE SEQUENCE</scope>
    <source>
        <strain evidence="1">Ct8Ri8</strain>
    </source>
</reference>
<organism evidence="1">
    <name type="scientific">Siphoviridae sp. ct8Ri8</name>
    <dbReference type="NCBI Taxonomy" id="2826170"/>
    <lineage>
        <taxon>Viruses</taxon>
        <taxon>Duplodnaviria</taxon>
        <taxon>Heunggongvirae</taxon>
        <taxon>Uroviricota</taxon>
        <taxon>Caudoviricetes</taxon>
    </lineage>
</organism>
<proteinExistence type="predicted"/>